<dbReference type="GO" id="GO:0016042">
    <property type="term" value="P:lipid catabolic process"/>
    <property type="evidence" value="ECO:0007669"/>
    <property type="project" value="UniProtKB-UniRule"/>
</dbReference>
<dbReference type="GO" id="GO:0006631">
    <property type="term" value="P:fatty acid metabolic process"/>
    <property type="evidence" value="ECO:0007669"/>
    <property type="project" value="TreeGrafter"/>
</dbReference>
<gene>
    <name evidence="6" type="ORF">IV203_017652</name>
    <name evidence="7" type="ORF">IV203_025805</name>
</gene>
<dbReference type="InterPro" id="IPR002641">
    <property type="entry name" value="PNPLA_dom"/>
</dbReference>
<feature type="short sequence motif" description="GXSXG" evidence="3">
    <location>
        <begin position="610"/>
        <end position="614"/>
    </location>
</feature>
<dbReference type="GO" id="GO:0016020">
    <property type="term" value="C:membrane"/>
    <property type="evidence" value="ECO:0007669"/>
    <property type="project" value="TreeGrafter"/>
</dbReference>
<evidence type="ECO:0000256" key="3">
    <source>
        <dbReference type="PROSITE-ProRule" id="PRU01161"/>
    </source>
</evidence>
<feature type="compositionally biased region" description="Acidic residues" evidence="4">
    <location>
        <begin position="128"/>
        <end position="137"/>
    </location>
</feature>
<evidence type="ECO:0000256" key="2">
    <source>
        <dbReference type="ARBA" id="ARBA00022963"/>
    </source>
</evidence>
<comment type="caution">
    <text evidence="6">The sequence shown here is derived from an EMBL/GenBank/DDBJ whole genome shotgun (WGS) entry which is preliminary data.</text>
</comment>
<feature type="compositionally biased region" description="Low complexity" evidence="4">
    <location>
        <begin position="111"/>
        <end position="127"/>
    </location>
</feature>
<dbReference type="Proteomes" id="UP000693970">
    <property type="component" value="Unassembled WGS sequence"/>
</dbReference>
<evidence type="ECO:0000313" key="6">
    <source>
        <dbReference type="EMBL" id="KAG7339075.1"/>
    </source>
</evidence>
<proteinExistence type="predicted"/>
<dbReference type="EMBL" id="JAGRRH010000012">
    <property type="protein sequence ID" value="KAG7362139.1"/>
    <property type="molecule type" value="Genomic_DNA"/>
</dbReference>
<organism evidence="6 8">
    <name type="scientific">Nitzschia inconspicua</name>
    <dbReference type="NCBI Taxonomy" id="303405"/>
    <lineage>
        <taxon>Eukaryota</taxon>
        <taxon>Sar</taxon>
        <taxon>Stramenopiles</taxon>
        <taxon>Ochrophyta</taxon>
        <taxon>Bacillariophyta</taxon>
        <taxon>Bacillariophyceae</taxon>
        <taxon>Bacillariophycidae</taxon>
        <taxon>Bacillariales</taxon>
        <taxon>Bacillariaceae</taxon>
        <taxon>Nitzschia</taxon>
    </lineage>
</organism>
<evidence type="ECO:0000313" key="8">
    <source>
        <dbReference type="Proteomes" id="UP000693970"/>
    </source>
</evidence>
<feature type="compositionally biased region" description="Low complexity" evidence="4">
    <location>
        <begin position="157"/>
        <end position="166"/>
    </location>
</feature>
<feature type="region of interest" description="Disordered" evidence="4">
    <location>
        <begin position="752"/>
        <end position="773"/>
    </location>
</feature>
<dbReference type="GO" id="GO:0004620">
    <property type="term" value="F:phospholipase activity"/>
    <property type="evidence" value="ECO:0007669"/>
    <property type="project" value="TreeGrafter"/>
</dbReference>
<dbReference type="PANTHER" id="PTHR24185:SF1">
    <property type="entry name" value="CALCIUM-INDEPENDENT PHOSPHOLIPASE A2-GAMMA"/>
    <property type="match status" value="1"/>
</dbReference>
<name>A0A9K3K9J5_9STRA</name>
<feature type="region of interest" description="Disordered" evidence="4">
    <location>
        <begin position="111"/>
        <end position="139"/>
    </location>
</feature>
<keyword evidence="2 3" id="KW-0442">Lipid degradation</keyword>
<accession>A0A9K3K9J5</accession>
<feature type="short sequence motif" description="GXGXXG" evidence="3">
    <location>
        <begin position="577"/>
        <end position="582"/>
    </location>
</feature>
<evidence type="ECO:0000256" key="1">
    <source>
        <dbReference type="ARBA" id="ARBA00022801"/>
    </source>
</evidence>
<reference evidence="6" key="1">
    <citation type="journal article" date="2021" name="Sci. Rep.">
        <title>Diploid genomic architecture of Nitzschia inconspicua, an elite biomass production diatom.</title>
        <authorList>
            <person name="Oliver A."/>
            <person name="Podell S."/>
            <person name="Pinowska A."/>
            <person name="Traller J.C."/>
            <person name="Smith S.R."/>
            <person name="McClure R."/>
            <person name="Beliaev A."/>
            <person name="Bohutskyi P."/>
            <person name="Hill E.A."/>
            <person name="Rabines A."/>
            <person name="Zheng H."/>
            <person name="Allen L.Z."/>
            <person name="Kuo A."/>
            <person name="Grigoriev I.V."/>
            <person name="Allen A.E."/>
            <person name="Hazlebeck D."/>
            <person name="Allen E.E."/>
        </authorList>
    </citation>
    <scope>NUCLEOTIDE SEQUENCE</scope>
    <source>
        <strain evidence="6">Hildebrandi</strain>
    </source>
</reference>
<feature type="active site" description="Nucleophile" evidence="3">
    <location>
        <position position="612"/>
    </location>
</feature>
<feature type="region of interest" description="Disordered" evidence="4">
    <location>
        <begin position="1"/>
        <end position="57"/>
    </location>
</feature>
<evidence type="ECO:0000256" key="4">
    <source>
        <dbReference type="SAM" id="MobiDB-lite"/>
    </source>
</evidence>
<dbReference type="AlphaFoldDB" id="A0A9K3K9J5"/>
<dbReference type="PANTHER" id="PTHR24185">
    <property type="entry name" value="CALCIUM-INDEPENDENT PHOSPHOLIPASE A2-GAMMA"/>
    <property type="match status" value="1"/>
</dbReference>
<evidence type="ECO:0000259" key="5">
    <source>
        <dbReference type="PROSITE" id="PS51635"/>
    </source>
</evidence>
<dbReference type="EMBL" id="JAGRRH010000041">
    <property type="protein sequence ID" value="KAG7339075.1"/>
    <property type="molecule type" value="Genomic_DNA"/>
</dbReference>
<dbReference type="Pfam" id="PF01734">
    <property type="entry name" value="Patatin"/>
    <property type="match status" value="1"/>
</dbReference>
<dbReference type="OrthoDB" id="630895at2759"/>
<feature type="region of interest" description="Disordered" evidence="4">
    <location>
        <begin position="155"/>
        <end position="174"/>
    </location>
</feature>
<dbReference type="PROSITE" id="PS51635">
    <property type="entry name" value="PNPLA"/>
    <property type="match status" value="1"/>
</dbReference>
<feature type="compositionally biased region" description="Basic and acidic residues" evidence="4">
    <location>
        <begin position="35"/>
        <end position="49"/>
    </location>
</feature>
<feature type="active site" description="Proton acceptor" evidence="3">
    <location>
        <position position="805"/>
    </location>
</feature>
<evidence type="ECO:0000313" key="7">
    <source>
        <dbReference type="EMBL" id="KAG7362139.1"/>
    </source>
</evidence>
<keyword evidence="8" id="KW-1185">Reference proteome</keyword>
<keyword evidence="1 3" id="KW-0378">Hydrolase</keyword>
<protein>
    <submittedName>
        <fullName evidence="6">Patatin-like protein</fullName>
    </submittedName>
</protein>
<reference evidence="6" key="2">
    <citation type="submission" date="2021-04" db="EMBL/GenBank/DDBJ databases">
        <authorList>
            <person name="Podell S."/>
        </authorList>
    </citation>
    <scope>NUCLEOTIDE SEQUENCE</scope>
    <source>
        <strain evidence="6">Hildebrandi</strain>
    </source>
</reference>
<feature type="compositionally biased region" description="Polar residues" evidence="4">
    <location>
        <begin position="757"/>
        <end position="772"/>
    </location>
</feature>
<feature type="domain" description="PNPLA" evidence="5">
    <location>
        <begin position="573"/>
        <end position="818"/>
    </location>
</feature>
<keyword evidence="3" id="KW-0443">Lipid metabolism</keyword>
<feature type="short sequence motif" description="DGA/G" evidence="3">
    <location>
        <begin position="805"/>
        <end position="807"/>
    </location>
</feature>
<sequence length="967" mass="107075">MPLTENKKGSSSSSSSFSSPLSYLPRPPNDDEDEEKKGKKRLSDDKAEDNPTVTTTTTVNSNLLPLLDPSGSIGSLLLQMQKREEALKKLNKTLPGGTDLMEDQFTNLSANSTTLSSGSTDISMDSAVVDDDDDDEEQVSRELSLPDDLFSWMLPKQQQQPQQQQPPEDDSIEREGRSYISLEEARELDNAVSIRLSNSVRDVTVLEMPELYQTMLSSTVNNEEKVLPKQNNVTTVVTEEEEKGAPRPKRIRMKRKQPSIVPTETINEEDILDMDDELPPLSRREHYEGHIGRDMRHLAVSIASCVDDVSEWRLFCQQATGGVEPLIQCIRDGAKSIRDGPWNQERAAAMENYRLSPRGSAFTSGGDTSTSSGAVLRNEEAFEVASSACRALRDLCALSLDLAVVITDGLLRANAGFQSKGEPSLLEDLCILLRYADDSSTDTNGKSRKRRLITKLHLTQLLLAMTCASDSAVQVIRATEGLQAVLVASSSYAKKERRRRWLRYPGELIKYMWLSRRKKSLLKSRRRRPFIEATSLTNDLNGKIQGTANQVLAAIGYNEWVPKIPGQKGLRILCLDGGGSRGMTSVVALKCLVEALDGVEVSDCFDLVVGTSTGAIIAFLVGLNRETSEQAVERYDVLIEKIFTKSAFSTPMLLFTTASYDESPFMNVLSEILGDNTMLDSRADPAVPFVFAVTSKMSSTPTHIALFRNYNYNGNELPDPFMIDPKDARESLGLPLESESDIISKYEYLNDAKRKPNTTPGSRNPSEGSRNPGSFRVLQRYALRASTAAPTVFKPVMMGGEMYCDGGIVASNPSAIAIHEARNIFPNVPIELVVSLGTGGFLEQKSEPRIGWDGIISQIVNSATDGEQIHHILEDVLGDGGTTTRIGRSYVSNTRYMRFNPTLGLPDEFPIDVTDPEKLSKIKSITRSYMEEPEQQRKLEDLADLLQVRSKKKKNRFFGIPSWSRSS</sequence>
<feature type="compositionally biased region" description="Low complexity" evidence="4">
    <location>
        <begin position="10"/>
        <end position="19"/>
    </location>
</feature>